<protein>
    <submittedName>
        <fullName evidence="2">Uncharacterized protein</fullName>
    </submittedName>
</protein>
<organism evidence="2">
    <name type="scientific">uncultured Thermomicrobiales bacterium</name>
    <dbReference type="NCBI Taxonomy" id="1645740"/>
    <lineage>
        <taxon>Bacteria</taxon>
        <taxon>Pseudomonadati</taxon>
        <taxon>Thermomicrobiota</taxon>
        <taxon>Thermomicrobia</taxon>
        <taxon>Thermomicrobiales</taxon>
        <taxon>environmental samples</taxon>
    </lineage>
</organism>
<accession>A0A6J4VQM2</accession>
<proteinExistence type="predicted"/>
<sequence length="41" mass="4287">MIADATGRGPEGRRIDADLGVERRGDAIRRGRAGIGPGRPS</sequence>
<dbReference type="EMBL" id="CADCWL010000237">
    <property type="protein sequence ID" value="CAA9582813.1"/>
    <property type="molecule type" value="Genomic_DNA"/>
</dbReference>
<feature type="region of interest" description="Disordered" evidence="1">
    <location>
        <begin position="1"/>
        <end position="41"/>
    </location>
</feature>
<name>A0A6J4VQM2_9BACT</name>
<dbReference type="AlphaFoldDB" id="A0A6J4VQM2"/>
<gene>
    <name evidence="2" type="ORF">AVDCRST_MAG19-4290</name>
</gene>
<evidence type="ECO:0000313" key="2">
    <source>
        <dbReference type="EMBL" id="CAA9582813.1"/>
    </source>
</evidence>
<feature type="compositionally biased region" description="Basic and acidic residues" evidence="1">
    <location>
        <begin position="10"/>
        <end position="29"/>
    </location>
</feature>
<evidence type="ECO:0000256" key="1">
    <source>
        <dbReference type="SAM" id="MobiDB-lite"/>
    </source>
</evidence>
<reference evidence="2" key="1">
    <citation type="submission" date="2020-02" db="EMBL/GenBank/DDBJ databases">
        <authorList>
            <person name="Meier V. D."/>
        </authorList>
    </citation>
    <scope>NUCLEOTIDE SEQUENCE</scope>
    <source>
        <strain evidence="2">AVDCRST_MAG19</strain>
    </source>
</reference>